<dbReference type="RefSeq" id="WP_201349928.1">
    <property type="nucleotide sequence ID" value="NZ_AP014546.1"/>
</dbReference>
<dbReference type="GO" id="GO:0097163">
    <property type="term" value="F:sulfur carrier activity"/>
    <property type="evidence" value="ECO:0007669"/>
    <property type="project" value="TreeGrafter"/>
</dbReference>
<evidence type="ECO:0000256" key="4">
    <source>
        <dbReference type="ARBA" id="ARBA00022679"/>
    </source>
</evidence>
<gene>
    <name evidence="5" type="primary">tusD</name>
    <name evidence="5" type="ORF">NEJAP_1368</name>
</gene>
<reference evidence="5 6" key="1">
    <citation type="journal article" date="2008" name="Int. J. Syst. Evol. Microbiol.">
        <title>Neptunomonas japonica sp. nov., an Osedax japonicus symbiont-like bacterium isolated from sediment adjacent to sperm whale carcasses off Kagoshima, Japan.</title>
        <authorList>
            <person name="Miyazaki M."/>
            <person name="Nogi Y."/>
            <person name="Fujiwara Y."/>
            <person name="Kawato M."/>
            <person name="Kubokawa K."/>
            <person name="Horikoshi K."/>
        </authorList>
    </citation>
    <scope>NUCLEOTIDE SEQUENCE [LARGE SCALE GENOMIC DNA]</scope>
    <source>
        <strain evidence="5 6">JAMM 1380</strain>
    </source>
</reference>
<keyword evidence="3" id="KW-0963">Cytoplasm</keyword>
<accession>A0A7R6SVE1</accession>
<dbReference type="GO" id="GO:1990228">
    <property type="term" value="C:sulfurtransferase complex"/>
    <property type="evidence" value="ECO:0007669"/>
    <property type="project" value="TreeGrafter"/>
</dbReference>
<comment type="subcellular location">
    <subcellularLocation>
        <location evidence="1">Cytoplasm</location>
    </subcellularLocation>
</comment>
<dbReference type="PANTHER" id="PTHR34874:SF3">
    <property type="entry name" value="SULFURTRANSFERASE TUSD"/>
    <property type="match status" value="1"/>
</dbReference>
<dbReference type="Gene3D" id="3.40.1260.10">
    <property type="entry name" value="DsrEFH-like"/>
    <property type="match status" value="1"/>
</dbReference>
<comment type="similarity">
    <text evidence="2">Belongs to the DsrE/TusD family.</text>
</comment>
<dbReference type="InterPro" id="IPR003787">
    <property type="entry name" value="Sulphur_relay_DsrE/F-like"/>
</dbReference>
<protein>
    <submittedName>
        <fullName evidence="5">tRNA 2-thiouridine synthesizing protein D</fullName>
        <ecNumber evidence="5">2.8.1.-</ecNumber>
    </submittedName>
</protein>
<organism evidence="5 6">
    <name type="scientific">Neptunomonas japonica JAMM 1380</name>
    <dbReference type="NCBI Taxonomy" id="1441457"/>
    <lineage>
        <taxon>Bacteria</taxon>
        <taxon>Pseudomonadati</taxon>
        <taxon>Pseudomonadota</taxon>
        <taxon>Gammaproteobacteria</taxon>
        <taxon>Oceanospirillales</taxon>
        <taxon>Oceanospirillaceae</taxon>
        <taxon>Neptunomonas</taxon>
    </lineage>
</organism>
<dbReference type="SUPFAM" id="SSF75169">
    <property type="entry name" value="DsrEFH-like"/>
    <property type="match status" value="1"/>
</dbReference>
<dbReference type="EMBL" id="AP014546">
    <property type="protein sequence ID" value="BBB29320.1"/>
    <property type="molecule type" value="Genomic_DNA"/>
</dbReference>
<dbReference type="GO" id="GO:0002143">
    <property type="term" value="P:tRNA wobble position uridine thiolation"/>
    <property type="evidence" value="ECO:0007669"/>
    <property type="project" value="TreeGrafter"/>
</dbReference>
<dbReference type="KEGG" id="njp:NEJAP_1368"/>
<keyword evidence="4 5" id="KW-0808">Transferase</keyword>
<dbReference type="InterPro" id="IPR017463">
    <property type="entry name" value="Sulphur_relay_TusD/DsrE"/>
</dbReference>
<dbReference type="FunFam" id="3.40.1260.10:FF:000001">
    <property type="entry name" value="Sulfurtransferase TusD"/>
    <property type="match status" value="1"/>
</dbReference>
<dbReference type="EC" id="2.8.1.-" evidence="5"/>
<name>A0A7R6SVE1_9GAMM</name>
<dbReference type="AlphaFoldDB" id="A0A7R6SVE1"/>
<proteinExistence type="inferred from homology"/>
<evidence type="ECO:0000313" key="5">
    <source>
        <dbReference type="EMBL" id="BBB29320.1"/>
    </source>
</evidence>
<keyword evidence="6" id="KW-1185">Reference proteome</keyword>
<dbReference type="NCBIfam" id="NF001237">
    <property type="entry name" value="PRK00207.1"/>
    <property type="match status" value="1"/>
</dbReference>
<dbReference type="Pfam" id="PF02635">
    <property type="entry name" value="DsrE"/>
    <property type="match status" value="1"/>
</dbReference>
<dbReference type="NCBIfam" id="TIGR03012">
    <property type="entry name" value="sulf_tusD_dsrE"/>
    <property type="match status" value="1"/>
</dbReference>
<sequence length="130" mass="14311">MLFSILIYGSAHNSQSAHTAYRFADSALKAGHQIHRIFFYGESVHTASMLSAPPRDEQNIHQLWKELAQAHKLDLVVCIAAALKRGVMDEAEAKRHEKSSFNSQAPYELSGLGQLSEAAITSDRLVTFGA</sequence>
<dbReference type="GO" id="GO:0016783">
    <property type="term" value="F:sulfurtransferase activity"/>
    <property type="evidence" value="ECO:0007669"/>
    <property type="project" value="InterPro"/>
</dbReference>
<dbReference type="Proteomes" id="UP000595332">
    <property type="component" value="Chromosome"/>
</dbReference>
<dbReference type="PANTHER" id="PTHR34874">
    <property type="entry name" value="PROTEIN YCHN"/>
    <property type="match status" value="1"/>
</dbReference>
<dbReference type="InterPro" id="IPR027396">
    <property type="entry name" value="DsrEFH-like"/>
</dbReference>
<evidence type="ECO:0000256" key="2">
    <source>
        <dbReference type="ARBA" id="ARBA00007067"/>
    </source>
</evidence>
<evidence type="ECO:0000256" key="3">
    <source>
        <dbReference type="ARBA" id="ARBA00022490"/>
    </source>
</evidence>
<evidence type="ECO:0000256" key="1">
    <source>
        <dbReference type="ARBA" id="ARBA00004496"/>
    </source>
</evidence>
<evidence type="ECO:0000313" key="6">
    <source>
        <dbReference type="Proteomes" id="UP000595332"/>
    </source>
</evidence>